<dbReference type="PANTHER" id="PTHR37162:SF1">
    <property type="entry name" value="BED-TYPE DOMAIN-CONTAINING PROTEIN"/>
    <property type="match status" value="1"/>
</dbReference>
<reference evidence="2 3" key="1">
    <citation type="journal article" date="2011" name="Science">
        <title>The ecoresponsive genome of Daphnia pulex.</title>
        <authorList>
            <person name="Colbourne J.K."/>
            <person name="Pfrender M.E."/>
            <person name="Gilbert D."/>
            <person name="Thomas W.K."/>
            <person name="Tucker A."/>
            <person name="Oakley T.H."/>
            <person name="Tokishita S."/>
            <person name="Aerts A."/>
            <person name="Arnold G.J."/>
            <person name="Basu M.K."/>
            <person name="Bauer D.J."/>
            <person name="Caceres C.E."/>
            <person name="Carmel L."/>
            <person name="Casola C."/>
            <person name="Choi J.H."/>
            <person name="Detter J.C."/>
            <person name="Dong Q."/>
            <person name="Dusheyko S."/>
            <person name="Eads B.D."/>
            <person name="Frohlich T."/>
            <person name="Geiler-Samerotte K.A."/>
            <person name="Gerlach D."/>
            <person name="Hatcher P."/>
            <person name="Jogdeo S."/>
            <person name="Krijgsveld J."/>
            <person name="Kriventseva E.V."/>
            <person name="Kultz D."/>
            <person name="Laforsch C."/>
            <person name="Lindquist E."/>
            <person name="Lopez J."/>
            <person name="Manak J.R."/>
            <person name="Muller J."/>
            <person name="Pangilinan J."/>
            <person name="Patwardhan R.P."/>
            <person name="Pitluck S."/>
            <person name="Pritham E.J."/>
            <person name="Rechtsteiner A."/>
            <person name="Rho M."/>
            <person name="Rogozin I.B."/>
            <person name="Sakarya O."/>
            <person name="Salamov A."/>
            <person name="Schaack S."/>
            <person name="Shapiro H."/>
            <person name="Shiga Y."/>
            <person name="Skalitzky C."/>
            <person name="Smith Z."/>
            <person name="Souvorov A."/>
            <person name="Sung W."/>
            <person name="Tang Z."/>
            <person name="Tsuchiya D."/>
            <person name="Tu H."/>
            <person name="Vos H."/>
            <person name="Wang M."/>
            <person name="Wolf Y.I."/>
            <person name="Yamagata H."/>
            <person name="Yamada T."/>
            <person name="Ye Y."/>
            <person name="Shaw J.R."/>
            <person name="Andrews J."/>
            <person name="Crease T.J."/>
            <person name="Tang H."/>
            <person name="Lucas S.M."/>
            <person name="Robertson H.M."/>
            <person name="Bork P."/>
            <person name="Koonin E.V."/>
            <person name="Zdobnov E.M."/>
            <person name="Grigoriev I.V."/>
            <person name="Lynch M."/>
            <person name="Boore J.L."/>
        </authorList>
    </citation>
    <scope>NUCLEOTIDE SEQUENCE [LARGE SCALE GENOMIC DNA]</scope>
</reference>
<dbReference type="Pfam" id="PF05699">
    <property type="entry name" value="Dimer_Tnp_hAT"/>
    <property type="match status" value="1"/>
</dbReference>
<sequence length="385" mass="43981">MKAIFAHFSRSSAQRRSFKEFQEFPQVEKHVILSPGQTRCLSLHNCVKRLLGQLQPLILYFTAEVTDDKSKSAIDILTYLKHPQTEPFFNFLNYALGCLTEFNTVFQSESPLLHELEERVGALIKDFASNFMLLDYTRATSPAKIDPWLASKYQPLNKIYLGPDNVEGVKHLSPSDLESCQKICRSFYIKAILQLQQRFDFSADFYSILQMLIPQNVRDRNPQTLAAVFARFPALHNSCDSSKAETEWRSLSVMPINELGLQTEDDLKILSAKAFWLLVFNLKCSTGCKFPNLSVVVSYLFSLPYSNAIAERLFSFLKLTKTDHRGALKEDTILGLMRMKYFMKNTDTKSHSVQFPDELVQRVLQVRANKTLGDTTSQPTGADER</sequence>
<evidence type="ECO:0000313" key="3">
    <source>
        <dbReference type="Proteomes" id="UP000000305"/>
    </source>
</evidence>
<dbReference type="HOGENOM" id="CLU_718173_0_0_1"/>
<dbReference type="InterPro" id="IPR012337">
    <property type="entry name" value="RNaseH-like_sf"/>
</dbReference>
<keyword evidence="3" id="KW-1185">Reference proteome</keyword>
<dbReference type="PhylomeDB" id="E9GKI9"/>
<dbReference type="InParanoid" id="E9GKI9"/>
<dbReference type="eggNOG" id="ENOG502RZBP">
    <property type="taxonomic scope" value="Eukaryota"/>
</dbReference>
<dbReference type="OMA" id="CHLANIC"/>
<evidence type="ECO:0000313" key="2">
    <source>
        <dbReference type="EMBL" id="EFX80003.1"/>
    </source>
</evidence>
<dbReference type="STRING" id="6669.E9GKI9"/>
<proteinExistence type="predicted"/>
<feature type="domain" description="HAT C-terminal dimerisation" evidence="1">
    <location>
        <begin position="286"/>
        <end position="340"/>
    </location>
</feature>
<dbReference type="Proteomes" id="UP000000305">
    <property type="component" value="Unassembled WGS sequence"/>
</dbReference>
<dbReference type="PANTHER" id="PTHR37162">
    <property type="entry name" value="HAT FAMILY DIMERISATION DOMAINCONTAINING PROTEIN-RELATED"/>
    <property type="match status" value="1"/>
</dbReference>
<dbReference type="AlphaFoldDB" id="E9GKI9"/>
<dbReference type="GO" id="GO:0046983">
    <property type="term" value="F:protein dimerization activity"/>
    <property type="evidence" value="ECO:0007669"/>
    <property type="project" value="InterPro"/>
</dbReference>
<organism evidence="2 3">
    <name type="scientific">Daphnia pulex</name>
    <name type="common">Water flea</name>
    <dbReference type="NCBI Taxonomy" id="6669"/>
    <lineage>
        <taxon>Eukaryota</taxon>
        <taxon>Metazoa</taxon>
        <taxon>Ecdysozoa</taxon>
        <taxon>Arthropoda</taxon>
        <taxon>Crustacea</taxon>
        <taxon>Branchiopoda</taxon>
        <taxon>Diplostraca</taxon>
        <taxon>Cladocera</taxon>
        <taxon>Anomopoda</taxon>
        <taxon>Daphniidae</taxon>
        <taxon>Daphnia</taxon>
    </lineage>
</organism>
<dbReference type="EMBL" id="GL732549">
    <property type="protein sequence ID" value="EFX80003.1"/>
    <property type="molecule type" value="Genomic_DNA"/>
</dbReference>
<dbReference type="KEGG" id="dpx:DAPPUDRAFT_319048"/>
<dbReference type="OrthoDB" id="6356243at2759"/>
<gene>
    <name evidence="2" type="ORF">DAPPUDRAFT_319048</name>
</gene>
<protein>
    <recommendedName>
        <fullName evidence="1">HAT C-terminal dimerisation domain-containing protein</fullName>
    </recommendedName>
</protein>
<dbReference type="InterPro" id="IPR008906">
    <property type="entry name" value="HATC_C_dom"/>
</dbReference>
<evidence type="ECO:0000259" key="1">
    <source>
        <dbReference type="Pfam" id="PF05699"/>
    </source>
</evidence>
<dbReference type="SUPFAM" id="SSF53098">
    <property type="entry name" value="Ribonuclease H-like"/>
    <property type="match status" value="1"/>
</dbReference>
<name>E9GKI9_DAPPU</name>
<accession>E9GKI9</accession>